<dbReference type="Proteomes" id="UP001066276">
    <property type="component" value="Chromosome 7"/>
</dbReference>
<evidence type="ECO:0000256" key="1">
    <source>
        <dbReference type="SAM" id="MobiDB-lite"/>
    </source>
</evidence>
<proteinExistence type="predicted"/>
<evidence type="ECO:0000313" key="2">
    <source>
        <dbReference type="EMBL" id="KAJ1129590.1"/>
    </source>
</evidence>
<gene>
    <name evidence="2" type="ORF">NDU88_007957</name>
</gene>
<sequence>MSGETRETESLEEPGAAVSRASWAGAPAGLLRGLRGRGVAAGAETRVVHTRATVPGECLGAEAGNGEALMVRPGWPSEDTRGSRAPLLTPLAMRVHRRTYAAPTRNALCCPVRGWGGTGSEARLGSPYNSTGGAATEGGPSREWR</sequence>
<dbReference type="AlphaFoldDB" id="A0AAV7PVC3"/>
<keyword evidence="3" id="KW-1185">Reference proteome</keyword>
<evidence type="ECO:0000313" key="3">
    <source>
        <dbReference type="Proteomes" id="UP001066276"/>
    </source>
</evidence>
<name>A0AAV7PVC3_PLEWA</name>
<reference evidence="2" key="1">
    <citation type="journal article" date="2022" name="bioRxiv">
        <title>Sequencing and chromosome-scale assembly of the giantPleurodeles waltlgenome.</title>
        <authorList>
            <person name="Brown T."/>
            <person name="Elewa A."/>
            <person name="Iarovenko S."/>
            <person name="Subramanian E."/>
            <person name="Araus A.J."/>
            <person name="Petzold A."/>
            <person name="Susuki M."/>
            <person name="Suzuki K.-i.T."/>
            <person name="Hayashi T."/>
            <person name="Toyoda A."/>
            <person name="Oliveira C."/>
            <person name="Osipova E."/>
            <person name="Leigh N.D."/>
            <person name="Simon A."/>
            <person name="Yun M.H."/>
        </authorList>
    </citation>
    <scope>NUCLEOTIDE SEQUENCE</scope>
    <source>
        <strain evidence="2">20211129_DDA</strain>
        <tissue evidence="2">Liver</tissue>
    </source>
</reference>
<feature type="region of interest" description="Disordered" evidence="1">
    <location>
        <begin position="58"/>
        <end position="86"/>
    </location>
</feature>
<organism evidence="2 3">
    <name type="scientific">Pleurodeles waltl</name>
    <name type="common">Iberian ribbed newt</name>
    <dbReference type="NCBI Taxonomy" id="8319"/>
    <lineage>
        <taxon>Eukaryota</taxon>
        <taxon>Metazoa</taxon>
        <taxon>Chordata</taxon>
        <taxon>Craniata</taxon>
        <taxon>Vertebrata</taxon>
        <taxon>Euteleostomi</taxon>
        <taxon>Amphibia</taxon>
        <taxon>Batrachia</taxon>
        <taxon>Caudata</taxon>
        <taxon>Salamandroidea</taxon>
        <taxon>Salamandridae</taxon>
        <taxon>Pleurodelinae</taxon>
        <taxon>Pleurodeles</taxon>
    </lineage>
</organism>
<dbReference type="EMBL" id="JANPWB010000011">
    <property type="protein sequence ID" value="KAJ1129590.1"/>
    <property type="molecule type" value="Genomic_DNA"/>
</dbReference>
<accession>A0AAV7PVC3</accession>
<feature type="region of interest" description="Disordered" evidence="1">
    <location>
        <begin position="121"/>
        <end position="145"/>
    </location>
</feature>
<protein>
    <submittedName>
        <fullName evidence="2">Uncharacterized protein</fullName>
    </submittedName>
</protein>
<comment type="caution">
    <text evidence="2">The sequence shown here is derived from an EMBL/GenBank/DDBJ whole genome shotgun (WGS) entry which is preliminary data.</text>
</comment>